<organism evidence="1 2">
    <name type="scientific">Candida boidinii</name>
    <name type="common">Yeast</name>
    <dbReference type="NCBI Taxonomy" id="5477"/>
    <lineage>
        <taxon>Eukaryota</taxon>
        <taxon>Fungi</taxon>
        <taxon>Dikarya</taxon>
        <taxon>Ascomycota</taxon>
        <taxon>Saccharomycotina</taxon>
        <taxon>Pichiomycetes</taxon>
        <taxon>Pichiales</taxon>
        <taxon>Pichiaceae</taxon>
        <taxon>Ogataea</taxon>
        <taxon>Ogataea/Candida clade</taxon>
    </lineage>
</organism>
<reference evidence="1" key="1">
    <citation type="submission" date="2023-04" db="EMBL/GenBank/DDBJ databases">
        <title>Candida boidinii NBRC 1967.</title>
        <authorList>
            <person name="Ichikawa N."/>
            <person name="Sato H."/>
            <person name="Tonouchi N."/>
        </authorList>
    </citation>
    <scope>NUCLEOTIDE SEQUENCE</scope>
    <source>
        <strain evidence="1">NBRC 1967</strain>
    </source>
</reference>
<name>A0ACB5UAS1_CANBO</name>
<comment type="caution">
    <text evidence="1">The sequence shown here is derived from an EMBL/GenBank/DDBJ whole genome shotgun (WGS) entry which is preliminary data.</text>
</comment>
<gene>
    <name evidence="1" type="ORF">Cboi01_000644200</name>
</gene>
<dbReference type="EMBL" id="BSXV01006752">
    <property type="protein sequence ID" value="GMF04182.1"/>
    <property type="molecule type" value="Genomic_DNA"/>
</dbReference>
<dbReference type="Proteomes" id="UP001165101">
    <property type="component" value="Unassembled WGS sequence"/>
</dbReference>
<sequence>MYKHLNSSTASANSINRRISTNNPFRSALLAEEEQQRRNSEDDPNYNDWINKNSLNNISDQDDDFDVVDMYNRDSNSSSLLKPKLLSVNSNSSKYVITIIPNIYYSYSYY</sequence>
<keyword evidence="2" id="KW-1185">Reference proteome</keyword>
<accession>A0ACB5UAS1</accession>
<proteinExistence type="predicted"/>
<evidence type="ECO:0000313" key="1">
    <source>
        <dbReference type="EMBL" id="GMF04182.1"/>
    </source>
</evidence>
<evidence type="ECO:0000313" key="2">
    <source>
        <dbReference type="Proteomes" id="UP001165101"/>
    </source>
</evidence>
<protein>
    <submittedName>
        <fullName evidence="1">Unnamed protein product</fullName>
    </submittedName>
</protein>